<comment type="catalytic activity">
    <reaction evidence="18">
        <text>N-acetyl-L-aspartyl-L-glutamate(out) = N-acetyl-L-aspartyl-L-glutamate(in)</text>
        <dbReference type="Rhea" id="RHEA:72599"/>
        <dbReference type="ChEBI" id="CHEBI:76931"/>
    </reaction>
    <physiologicalReaction direction="left-to-right" evidence="18">
        <dbReference type="Rhea" id="RHEA:72600"/>
    </physiologicalReaction>
</comment>
<comment type="function">
    <text evidence="21">Receptor for CM101, a polysaccharide produced by group B Streptococcus with antipathoangiogenic properties.</text>
</comment>
<reference evidence="30" key="3">
    <citation type="submission" date="2015-06" db="UniProtKB">
        <authorList>
            <consortium name="EnsemblMetazoa"/>
        </authorList>
    </citation>
    <scope>IDENTIFICATION</scope>
</reference>
<dbReference type="InterPro" id="IPR050382">
    <property type="entry name" value="MFS_Na/Anion_cotransporter"/>
</dbReference>
<dbReference type="SUPFAM" id="SSF103473">
    <property type="entry name" value="MFS general substrate transporter"/>
    <property type="match status" value="1"/>
</dbReference>
<evidence type="ECO:0000256" key="24">
    <source>
        <dbReference type="ARBA" id="ARBA00081195"/>
    </source>
</evidence>
<reference evidence="29 31" key="2">
    <citation type="journal article" date="2013" name="Nature">
        <title>Insights into bilaterian evolution from three spiralian genomes.</title>
        <authorList>
            <person name="Simakov O."/>
            <person name="Marletaz F."/>
            <person name="Cho S.J."/>
            <person name="Edsinger-Gonzales E."/>
            <person name="Havlak P."/>
            <person name="Hellsten U."/>
            <person name="Kuo D.H."/>
            <person name="Larsson T."/>
            <person name="Lv J."/>
            <person name="Arendt D."/>
            <person name="Savage R."/>
            <person name="Osoegawa K."/>
            <person name="de Jong P."/>
            <person name="Grimwood J."/>
            <person name="Chapman J.A."/>
            <person name="Shapiro H."/>
            <person name="Aerts A."/>
            <person name="Otillar R.P."/>
            <person name="Terry A.Y."/>
            <person name="Boore J.L."/>
            <person name="Grigoriev I.V."/>
            <person name="Lindberg D.R."/>
            <person name="Seaver E.C."/>
            <person name="Weisblat D.A."/>
            <person name="Putnam N.H."/>
            <person name="Rokhsar D.S."/>
        </authorList>
    </citation>
    <scope>NUCLEOTIDE SEQUENCE</scope>
    <source>
        <strain evidence="29 31">I ESC-2004</strain>
    </source>
</reference>
<dbReference type="STRING" id="283909.R7URJ7"/>
<dbReference type="GO" id="GO:0016324">
    <property type="term" value="C:apical plasma membrane"/>
    <property type="evidence" value="ECO:0007669"/>
    <property type="project" value="TreeGrafter"/>
</dbReference>
<name>R7URJ7_CAPTE</name>
<accession>R7URJ7</accession>
<keyword evidence="14" id="KW-0968">Cytoplasmic vesicle</keyword>
<dbReference type="InterPro" id="IPR020846">
    <property type="entry name" value="MFS_dom"/>
</dbReference>
<feature type="transmembrane region" description="Helical" evidence="27">
    <location>
        <begin position="187"/>
        <end position="209"/>
    </location>
</feature>
<evidence type="ECO:0000256" key="7">
    <source>
        <dbReference type="ARBA" id="ARBA00022692"/>
    </source>
</evidence>
<feature type="transmembrane region" description="Helical" evidence="27">
    <location>
        <begin position="6"/>
        <end position="25"/>
    </location>
</feature>
<keyword evidence="31" id="KW-1185">Reference proteome</keyword>
<protein>
    <recommendedName>
        <fullName evidence="22">Sialin</fullName>
    </recommendedName>
    <alternativeName>
        <fullName evidence="25">H(+)/nitrate cotransporter</fullName>
    </alternativeName>
    <alternativeName>
        <fullName evidence="23">H(+)/sialic acid cotransporter</fullName>
    </alternativeName>
    <alternativeName>
        <fullName evidence="24">Vesicular excitatory amino acid transporter</fullName>
    </alternativeName>
</protein>
<evidence type="ECO:0000256" key="8">
    <source>
        <dbReference type="ARBA" id="ARBA00022847"/>
    </source>
</evidence>
<comment type="catalytic activity">
    <reaction evidence="20">
        <text>D-glucuronate(out) + H(+)(out) = D-glucuronate(in) + H(+)(in)</text>
        <dbReference type="Rhea" id="RHEA:72591"/>
        <dbReference type="ChEBI" id="CHEBI:15378"/>
        <dbReference type="ChEBI" id="CHEBI:58720"/>
    </reaction>
    <physiologicalReaction direction="left-to-right" evidence="20">
        <dbReference type="Rhea" id="RHEA:72592"/>
    </physiologicalReaction>
</comment>
<evidence type="ECO:0000256" key="5">
    <source>
        <dbReference type="ARBA" id="ARBA00022448"/>
    </source>
</evidence>
<evidence type="ECO:0000256" key="10">
    <source>
        <dbReference type="ARBA" id="ARBA00023018"/>
    </source>
</evidence>
<evidence type="ECO:0000256" key="13">
    <source>
        <dbReference type="ARBA" id="ARBA00023228"/>
    </source>
</evidence>
<feature type="transmembrane region" description="Helical" evidence="27">
    <location>
        <begin position="221"/>
        <end position="241"/>
    </location>
</feature>
<dbReference type="GO" id="GO:0006820">
    <property type="term" value="P:monoatomic anion transport"/>
    <property type="evidence" value="ECO:0007669"/>
    <property type="project" value="TreeGrafter"/>
</dbReference>
<keyword evidence="13" id="KW-0458">Lysosome</keyword>
<feature type="transmembrane region" description="Helical" evidence="27">
    <location>
        <begin position="151"/>
        <end position="175"/>
    </location>
</feature>
<dbReference type="GO" id="GO:0016323">
    <property type="term" value="C:basolateral plasma membrane"/>
    <property type="evidence" value="ECO:0007669"/>
    <property type="project" value="UniProtKB-SubCell"/>
</dbReference>
<dbReference type="GO" id="GO:0015293">
    <property type="term" value="F:symporter activity"/>
    <property type="evidence" value="ECO:0007669"/>
    <property type="project" value="UniProtKB-KW"/>
</dbReference>
<evidence type="ECO:0000256" key="2">
    <source>
        <dbReference type="ARBA" id="ARBA00004554"/>
    </source>
</evidence>
<dbReference type="EnsemblMetazoa" id="CapteT183805">
    <property type="protein sequence ID" value="CapteP183805"/>
    <property type="gene ID" value="CapteG183805"/>
</dbReference>
<evidence type="ECO:0000256" key="14">
    <source>
        <dbReference type="ARBA" id="ARBA00023329"/>
    </source>
</evidence>
<evidence type="ECO:0000313" key="31">
    <source>
        <dbReference type="Proteomes" id="UP000014760"/>
    </source>
</evidence>
<comment type="catalytic activity">
    <reaction evidence="17">
        <text>N-acetylneuraminate(in) + H(+)(in) = N-acetylneuraminate(out) + H(+)(out)</text>
        <dbReference type="Rhea" id="RHEA:28987"/>
        <dbReference type="ChEBI" id="CHEBI:15378"/>
        <dbReference type="ChEBI" id="CHEBI:35418"/>
    </reaction>
    <physiologicalReaction direction="right-to-left" evidence="17">
        <dbReference type="Rhea" id="RHEA:28989"/>
    </physiologicalReaction>
</comment>
<evidence type="ECO:0000256" key="26">
    <source>
        <dbReference type="SAM" id="MobiDB-lite"/>
    </source>
</evidence>
<dbReference type="OrthoDB" id="2985014at2759"/>
<evidence type="ECO:0000313" key="29">
    <source>
        <dbReference type="EMBL" id="ELU09129.1"/>
    </source>
</evidence>
<feature type="transmembrane region" description="Helical" evidence="27">
    <location>
        <begin position="454"/>
        <end position="472"/>
    </location>
</feature>
<dbReference type="GO" id="GO:0030672">
    <property type="term" value="C:synaptic vesicle membrane"/>
    <property type="evidence" value="ECO:0007669"/>
    <property type="project" value="UniProtKB-SubCell"/>
</dbReference>
<dbReference type="Proteomes" id="UP000014760">
    <property type="component" value="Unassembled WGS sequence"/>
</dbReference>
<evidence type="ECO:0000256" key="11">
    <source>
        <dbReference type="ARBA" id="ARBA00023136"/>
    </source>
</evidence>
<dbReference type="HOGENOM" id="CLU_001265_5_0_1"/>
<comment type="catalytic activity">
    <reaction evidence="16">
        <text>L-aspartate(out) = L-aspartate(in)</text>
        <dbReference type="Rhea" id="RHEA:66332"/>
        <dbReference type="ChEBI" id="CHEBI:29991"/>
    </reaction>
    <physiologicalReaction direction="left-to-right" evidence="16">
        <dbReference type="Rhea" id="RHEA:66333"/>
    </physiologicalReaction>
</comment>
<dbReference type="Pfam" id="PF07690">
    <property type="entry name" value="MFS_1"/>
    <property type="match status" value="1"/>
</dbReference>
<dbReference type="PROSITE" id="PS50850">
    <property type="entry name" value="MFS"/>
    <property type="match status" value="1"/>
</dbReference>
<feature type="transmembrane region" description="Helical" evidence="27">
    <location>
        <begin position="385"/>
        <end position="404"/>
    </location>
</feature>
<evidence type="ECO:0000256" key="20">
    <source>
        <dbReference type="ARBA" id="ARBA00051612"/>
    </source>
</evidence>
<feature type="transmembrane region" description="Helical" evidence="27">
    <location>
        <begin position="411"/>
        <end position="434"/>
    </location>
</feature>
<dbReference type="AlphaFoldDB" id="R7URJ7"/>
<organism evidence="29">
    <name type="scientific">Capitella teleta</name>
    <name type="common">Polychaete worm</name>
    <dbReference type="NCBI Taxonomy" id="283909"/>
    <lineage>
        <taxon>Eukaryota</taxon>
        <taxon>Metazoa</taxon>
        <taxon>Spiralia</taxon>
        <taxon>Lophotrochozoa</taxon>
        <taxon>Annelida</taxon>
        <taxon>Polychaeta</taxon>
        <taxon>Sedentaria</taxon>
        <taxon>Scolecida</taxon>
        <taxon>Capitellidae</taxon>
        <taxon>Capitella</taxon>
    </lineage>
</organism>
<keyword evidence="6" id="KW-1003">Cell membrane</keyword>
<evidence type="ECO:0000256" key="25">
    <source>
        <dbReference type="ARBA" id="ARBA00081925"/>
    </source>
</evidence>
<evidence type="ECO:0000256" key="17">
    <source>
        <dbReference type="ARBA" id="ARBA00050625"/>
    </source>
</evidence>
<dbReference type="PROSITE" id="PS00217">
    <property type="entry name" value="SUGAR_TRANSPORT_2"/>
    <property type="match status" value="1"/>
</dbReference>
<keyword evidence="8" id="KW-0769">Symport</keyword>
<reference evidence="31" key="1">
    <citation type="submission" date="2012-12" db="EMBL/GenBank/DDBJ databases">
        <authorList>
            <person name="Hellsten U."/>
            <person name="Grimwood J."/>
            <person name="Chapman J.A."/>
            <person name="Shapiro H."/>
            <person name="Aerts A."/>
            <person name="Otillar R.P."/>
            <person name="Terry A.Y."/>
            <person name="Boore J.L."/>
            <person name="Simakov O."/>
            <person name="Marletaz F."/>
            <person name="Cho S.-J."/>
            <person name="Edsinger-Gonzales E."/>
            <person name="Havlak P."/>
            <person name="Kuo D.-H."/>
            <person name="Larsson T."/>
            <person name="Lv J."/>
            <person name="Arendt D."/>
            <person name="Savage R."/>
            <person name="Osoegawa K."/>
            <person name="de Jong P."/>
            <person name="Lindberg D.R."/>
            <person name="Seaver E.C."/>
            <person name="Weisblat D.A."/>
            <person name="Putnam N.H."/>
            <person name="Grigoriev I.V."/>
            <person name="Rokhsar D.S."/>
        </authorList>
    </citation>
    <scope>NUCLEOTIDE SEQUENCE</scope>
    <source>
        <strain evidence="31">I ESC-2004</strain>
    </source>
</reference>
<dbReference type="PANTHER" id="PTHR11662">
    <property type="entry name" value="SOLUTE CARRIER FAMILY 17"/>
    <property type="match status" value="1"/>
</dbReference>
<evidence type="ECO:0000256" key="22">
    <source>
        <dbReference type="ARBA" id="ARBA00069713"/>
    </source>
</evidence>
<feature type="transmembrane region" description="Helical" evidence="27">
    <location>
        <begin position="32"/>
        <end position="58"/>
    </location>
</feature>
<feature type="region of interest" description="Disordered" evidence="26">
    <location>
        <begin position="489"/>
        <end position="513"/>
    </location>
</feature>
<feature type="transmembrane region" description="Helical" evidence="27">
    <location>
        <begin position="99"/>
        <end position="119"/>
    </location>
</feature>
<evidence type="ECO:0000256" key="1">
    <source>
        <dbReference type="ARBA" id="ARBA00004432"/>
    </source>
</evidence>
<dbReference type="FunFam" id="1.20.1250.20:FF:000003">
    <property type="entry name" value="Solute carrier family 17 member 3"/>
    <property type="match status" value="1"/>
</dbReference>
<keyword evidence="9 27" id="KW-1133">Transmembrane helix</keyword>
<dbReference type="InterPro" id="IPR036259">
    <property type="entry name" value="MFS_trans_sf"/>
</dbReference>
<evidence type="ECO:0000259" key="28">
    <source>
        <dbReference type="PROSITE" id="PS50850"/>
    </source>
</evidence>
<feature type="compositionally biased region" description="Acidic residues" evidence="26">
    <location>
        <begin position="494"/>
        <end position="504"/>
    </location>
</feature>
<evidence type="ECO:0000313" key="30">
    <source>
        <dbReference type="EnsemblMetazoa" id="CapteP183805"/>
    </source>
</evidence>
<keyword evidence="5" id="KW-0813">Transport</keyword>
<proteinExistence type="predicted"/>
<evidence type="ECO:0000256" key="6">
    <source>
        <dbReference type="ARBA" id="ARBA00022475"/>
    </source>
</evidence>
<dbReference type="EMBL" id="AMQN01006496">
    <property type="status" value="NOT_ANNOTATED_CDS"/>
    <property type="molecule type" value="Genomic_DNA"/>
</dbReference>
<comment type="catalytic activity">
    <reaction evidence="15">
        <text>2 nitrate(out) + H(+)(out) = 2 nitrate(in) + H(+)(in)</text>
        <dbReference type="Rhea" id="RHEA:71539"/>
        <dbReference type="ChEBI" id="CHEBI:15378"/>
        <dbReference type="ChEBI" id="CHEBI:17632"/>
    </reaction>
    <physiologicalReaction direction="left-to-right" evidence="15">
        <dbReference type="Rhea" id="RHEA:71540"/>
    </physiologicalReaction>
</comment>
<dbReference type="InterPro" id="IPR011701">
    <property type="entry name" value="MFS"/>
</dbReference>
<keyword evidence="12" id="KW-0325">Glycoprotein</keyword>
<gene>
    <name evidence="29" type="ORF">CAPTEDRAFT_183805</name>
</gene>
<comment type="subcellular location">
    <subcellularLocation>
        <location evidence="2">Basolateral cell membrane</location>
        <topology evidence="2">Multi-pass membrane protein</topology>
    </subcellularLocation>
    <subcellularLocation>
        <location evidence="3">Cytoplasmic vesicle</location>
        <location evidence="3">Secretory vesicle membrane</location>
        <topology evidence="3">Multi-pass membrane protein</topology>
    </subcellularLocation>
    <subcellularLocation>
        <location evidence="1">Cytoplasmic vesicle</location>
        <location evidence="1">Secretory vesicle</location>
        <location evidence="1">Synaptic vesicle membrane</location>
    </subcellularLocation>
    <subcellularLocation>
        <location evidence="4">Lysosome membrane</location>
    </subcellularLocation>
</comment>
<feature type="transmembrane region" description="Helical" evidence="27">
    <location>
        <begin position="126"/>
        <end position="145"/>
    </location>
</feature>
<feature type="transmembrane region" description="Helical" evidence="27">
    <location>
        <begin position="318"/>
        <end position="339"/>
    </location>
</feature>
<dbReference type="InterPro" id="IPR005829">
    <property type="entry name" value="Sugar_transporter_CS"/>
</dbReference>
<keyword evidence="7 27" id="KW-0812">Transmembrane</keyword>
<evidence type="ECO:0000256" key="15">
    <source>
        <dbReference type="ARBA" id="ARBA00050101"/>
    </source>
</evidence>
<dbReference type="EMBL" id="KB298496">
    <property type="protein sequence ID" value="ELU09129.1"/>
    <property type="molecule type" value="Genomic_DNA"/>
</dbReference>
<keyword evidence="10" id="KW-0770">Synapse</keyword>
<comment type="catalytic activity">
    <reaction evidence="19">
        <text>L-glutamate(out) = L-glutamate(in)</text>
        <dbReference type="Rhea" id="RHEA:66336"/>
        <dbReference type="ChEBI" id="CHEBI:29985"/>
    </reaction>
    <physiologicalReaction direction="left-to-right" evidence="19">
        <dbReference type="Rhea" id="RHEA:66337"/>
    </physiologicalReaction>
</comment>
<evidence type="ECO:0000256" key="23">
    <source>
        <dbReference type="ARBA" id="ARBA00080244"/>
    </source>
</evidence>
<dbReference type="GO" id="GO:0005765">
    <property type="term" value="C:lysosomal membrane"/>
    <property type="evidence" value="ECO:0007669"/>
    <property type="project" value="UniProtKB-SubCell"/>
</dbReference>
<dbReference type="FunCoup" id="R7URJ7">
    <property type="interactions" value="142"/>
</dbReference>
<evidence type="ECO:0000256" key="18">
    <source>
        <dbReference type="ARBA" id="ARBA00051403"/>
    </source>
</evidence>
<dbReference type="OMA" id="RVVTTWF"/>
<feature type="domain" description="Major facilitator superfamily (MFS) profile" evidence="28">
    <location>
        <begin position="31"/>
        <end position="477"/>
    </location>
</feature>
<dbReference type="Gene3D" id="1.20.1250.20">
    <property type="entry name" value="MFS general substrate transporter like domains"/>
    <property type="match status" value="2"/>
</dbReference>
<evidence type="ECO:0000256" key="4">
    <source>
        <dbReference type="ARBA" id="ARBA00004656"/>
    </source>
</evidence>
<dbReference type="PANTHER" id="PTHR11662:SF399">
    <property type="entry name" value="FI19708P1-RELATED"/>
    <property type="match status" value="1"/>
</dbReference>
<evidence type="ECO:0000256" key="16">
    <source>
        <dbReference type="ARBA" id="ARBA00050554"/>
    </source>
</evidence>
<evidence type="ECO:0000256" key="9">
    <source>
        <dbReference type="ARBA" id="ARBA00022989"/>
    </source>
</evidence>
<dbReference type="FunFam" id="1.20.1250.20:FF:000067">
    <property type="entry name" value="sialin isoform X2"/>
    <property type="match status" value="1"/>
</dbReference>
<evidence type="ECO:0000256" key="27">
    <source>
        <dbReference type="SAM" id="Phobius"/>
    </source>
</evidence>
<dbReference type="GO" id="GO:0046942">
    <property type="term" value="P:carboxylic acid transport"/>
    <property type="evidence" value="ECO:0007669"/>
    <property type="project" value="UniProtKB-ARBA"/>
</dbReference>
<evidence type="ECO:0000256" key="21">
    <source>
        <dbReference type="ARBA" id="ARBA00056891"/>
    </source>
</evidence>
<dbReference type="CDD" id="cd17318">
    <property type="entry name" value="MFS_SLC17"/>
    <property type="match status" value="1"/>
</dbReference>
<evidence type="ECO:0000256" key="12">
    <source>
        <dbReference type="ARBA" id="ARBA00023180"/>
    </source>
</evidence>
<evidence type="ECO:0000256" key="3">
    <source>
        <dbReference type="ARBA" id="ARBA00004638"/>
    </source>
</evidence>
<feature type="transmembrane region" description="Helical" evidence="27">
    <location>
        <begin position="360"/>
        <end position="379"/>
    </location>
</feature>
<feature type="transmembrane region" description="Helical" evidence="27">
    <location>
        <begin position="276"/>
        <end position="298"/>
    </location>
</feature>
<evidence type="ECO:0000256" key="19">
    <source>
        <dbReference type="ARBA" id="ARBA00051447"/>
    </source>
</evidence>
<keyword evidence="11 27" id="KW-0472">Membrane</keyword>
<sequence length="525" mass="57592">MTHSGSGAFALIYTSEVFFFFFAAFPSCRWTLAFMAFLGFVNVYCLRVNLSVAMVSMVNSSYQAKVNFSDECPGEENSTTPASNEPTGTFNWDSNMQGLVLGAFFYGYITTQLPGGWLAERIGGKLLYGLGILCTSALTLLTPIAADTNVYLFIVLRVFEGIGEGVTFPAMNAILAQWAPPLERSKISTFVFAGAQLGTVVSSPVSGILCKYGFAGGWPSVFYVFGTLGCIWFVFWMLLCYDSPAKHPRISPQERAFIENAIGATTKYKKGYPTPWAKIFTSVPVWAIIVAHFCNNWGYYTLLTCLPTYMMQVLHFDISQNGVLSGMPYFFMWLLMVSGGQIADCLRSRKILSTTRVRKIFTTVGLGLPAIFLVVAGYLGCNTVAAVATVAMAVGFAGIAMSGWGVNHLDLAPPFAGTLLGITNAAATIPGFVGPQVVGALTHDDPSRQQWRKVFFISSAVYCFGLIVYLIFGSGERQYWSTHEYFEENGLLDPPEDEEEQEEDEGRRDDDDLLIFGAQNTIQSE</sequence>